<comment type="subcellular location">
    <subcellularLocation>
        <location evidence="1">Cell membrane</location>
        <topology evidence="1">Multi-pass membrane protein</topology>
    </subcellularLocation>
</comment>
<comment type="caution">
    <text evidence="9">The sequence shown here is derived from an EMBL/GenBank/DDBJ whole genome shotgun (WGS) entry which is preliminary data.</text>
</comment>
<evidence type="ECO:0000313" key="10">
    <source>
        <dbReference type="Proteomes" id="UP001497392"/>
    </source>
</evidence>
<organism evidence="9 10">
    <name type="scientific">Coccomyxa viridis</name>
    <dbReference type="NCBI Taxonomy" id="1274662"/>
    <lineage>
        <taxon>Eukaryota</taxon>
        <taxon>Viridiplantae</taxon>
        <taxon>Chlorophyta</taxon>
        <taxon>core chlorophytes</taxon>
        <taxon>Trebouxiophyceae</taxon>
        <taxon>Trebouxiophyceae incertae sedis</taxon>
        <taxon>Coccomyxaceae</taxon>
        <taxon>Coccomyxa</taxon>
    </lineage>
</organism>
<accession>A0ABP1G5A3</accession>
<feature type="compositionally biased region" description="Polar residues" evidence="7">
    <location>
        <begin position="1"/>
        <end position="10"/>
    </location>
</feature>
<dbReference type="InterPro" id="IPR018629">
    <property type="entry name" value="XK-rel"/>
</dbReference>
<evidence type="ECO:0000256" key="4">
    <source>
        <dbReference type="ARBA" id="ARBA00022692"/>
    </source>
</evidence>
<reference evidence="9 10" key="1">
    <citation type="submission" date="2024-06" db="EMBL/GenBank/DDBJ databases">
        <authorList>
            <person name="Kraege A."/>
            <person name="Thomma B."/>
        </authorList>
    </citation>
    <scope>NUCLEOTIDE SEQUENCE [LARGE SCALE GENOMIC DNA]</scope>
</reference>
<dbReference type="PANTHER" id="PTHR16024:SF28">
    <property type="entry name" value="XK-RELATED PROTEIN"/>
    <property type="match status" value="1"/>
</dbReference>
<evidence type="ECO:0000256" key="1">
    <source>
        <dbReference type="ARBA" id="ARBA00004651"/>
    </source>
</evidence>
<feature type="transmembrane region" description="Helical" evidence="8">
    <location>
        <begin position="450"/>
        <end position="470"/>
    </location>
</feature>
<gene>
    <name evidence="9" type="primary">g10429</name>
    <name evidence="9" type="ORF">VP750_LOCUS9365</name>
</gene>
<feature type="transmembrane region" description="Helical" evidence="8">
    <location>
        <begin position="346"/>
        <end position="364"/>
    </location>
</feature>
<keyword evidence="4 8" id="KW-0812">Transmembrane</keyword>
<keyword evidence="3" id="KW-1003">Cell membrane</keyword>
<feature type="transmembrane region" description="Helical" evidence="8">
    <location>
        <begin position="245"/>
        <end position="267"/>
    </location>
</feature>
<dbReference type="EMBL" id="CAXHTA020000017">
    <property type="protein sequence ID" value="CAL5227459.1"/>
    <property type="molecule type" value="Genomic_DNA"/>
</dbReference>
<keyword evidence="5 8" id="KW-1133">Transmembrane helix</keyword>
<feature type="region of interest" description="Disordered" evidence="7">
    <location>
        <begin position="1"/>
        <end position="26"/>
    </location>
</feature>
<evidence type="ECO:0000256" key="7">
    <source>
        <dbReference type="SAM" id="MobiDB-lite"/>
    </source>
</evidence>
<proteinExistence type="inferred from homology"/>
<feature type="transmembrane region" description="Helical" evidence="8">
    <location>
        <begin position="384"/>
        <end position="406"/>
    </location>
</feature>
<feature type="transmembrane region" description="Helical" evidence="8">
    <location>
        <begin position="555"/>
        <end position="576"/>
    </location>
</feature>
<evidence type="ECO:0000256" key="3">
    <source>
        <dbReference type="ARBA" id="ARBA00022475"/>
    </source>
</evidence>
<dbReference type="Proteomes" id="UP001497392">
    <property type="component" value="Unassembled WGS sequence"/>
</dbReference>
<feature type="transmembrane region" description="Helical" evidence="8">
    <location>
        <begin position="305"/>
        <end position="325"/>
    </location>
</feature>
<protein>
    <submittedName>
        <fullName evidence="9">G10429 protein</fullName>
    </submittedName>
</protein>
<dbReference type="PANTHER" id="PTHR16024">
    <property type="entry name" value="XK-RELATED PROTEIN"/>
    <property type="match status" value="1"/>
</dbReference>
<evidence type="ECO:0000256" key="2">
    <source>
        <dbReference type="ARBA" id="ARBA00008789"/>
    </source>
</evidence>
<comment type="similarity">
    <text evidence="2">Belongs to the XK family.</text>
</comment>
<evidence type="ECO:0000256" key="6">
    <source>
        <dbReference type="ARBA" id="ARBA00023136"/>
    </source>
</evidence>
<evidence type="ECO:0000313" key="9">
    <source>
        <dbReference type="EMBL" id="CAL5227459.1"/>
    </source>
</evidence>
<feature type="transmembrane region" description="Helical" evidence="8">
    <location>
        <begin position="582"/>
        <end position="607"/>
    </location>
</feature>
<sequence>MSTAPSTLKTNVRDGSPYRSSASRQHNYRYSEHADEHADPTCSSPTEPADSHCSTVIESCSLTDSCLTSPSPLPWSALGRHPLESREVRQERIAQELSNIRIRDDLTGEMSCIDNPISADGAHTSEQLKQADREPTFCETPRLKTPRHLHRGKSCGPMAAGSKGMVGWDLSQQGTPDDSIRAHMPQVALSTPLPLRRDVEERITSLGPALPWLHKACLWVGIAMDIGAKAGLCMQLRRLALHGHWTWFAFVLAFFALSSLASLGYFMTHYPAALEEDVRSSKVGSLRASAEDQWARLRKERARWWVRRLGMLAACGQLGTAFAATRALRTTEARQRLVDMDLRGMRLSDTIFLTLTICLLQVYIGMRCLYEGGSCMYIKEAGGFDWMLCFSIITSLGSSALCFVYLDMNDHRFSRDRLHQAELAALFCYRTAELSARITLLALFANVYQFWVILVFGAHMLGTLLLLRFVPAKASKRAWAKLKFTCTLELCGCVSLRIPSFTDISLLAACLLWPPACFVSDATDLQGRFWWRGRSCGRKAACDPGLGSCIVPFPIFNALVAAEAAVMLCVLWGRGVPHWAQPYLGVACLLHMLWFFTALMWLAAVYLRTSHHRHDELSRALAKQEAVHAKALQMMVPQNIRQGLLTLAEDSGSPVASGRGSPELAISREGLPTHRLYGAGGAMFRSPARSLAISLPDPAAKCKDGAATCPGGVSGQAPRQWT</sequence>
<keyword evidence="10" id="KW-1185">Reference proteome</keyword>
<keyword evidence="6 8" id="KW-0472">Membrane</keyword>
<evidence type="ECO:0000256" key="5">
    <source>
        <dbReference type="ARBA" id="ARBA00022989"/>
    </source>
</evidence>
<dbReference type="InterPro" id="IPR050895">
    <property type="entry name" value="XK-related_scramblase"/>
</dbReference>
<dbReference type="Pfam" id="PF09815">
    <property type="entry name" value="XK-related"/>
    <property type="match status" value="1"/>
</dbReference>
<evidence type="ECO:0000256" key="8">
    <source>
        <dbReference type="SAM" id="Phobius"/>
    </source>
</evidence>
<name>A0ABP1G5A3_9CHLO</name>